<feature type="signal peptide" evidence="1">
    <location>
        <begin position="1"/>
        <end position="25"/>
    </location>
</feature>
<dbReference type="AlphaFoldDB" id="A0A929RYB3"/>
<evidence type="ECO:0000313" key="3">
    <source>
        <dbReference type="Proteomes" id="UP000704068"/>
    </source>
</evidence>
<dbReference type="NCBIfam" id="TIGR03519">
    <property type="entry name" value="T9SS_PorP_fam"/>
    <property type="match status" value="1"/>
</dbReference>
<accession>A0A929RYB3</accession>
<name>A0A929RYB3_9BACT</name>
<dbReference type="EMBL" id="JABZGR010000015">
    <property type="protein sequence ID" value="MBF0970531.1"/>
    <property type="molecule type" value="Genomic_DNA"/>
</dbReference>
<evidence type="ECO:0000313" key="2">
    <source>
        <dbReference type="EMBL" id="MBF0970531.1"/>
    </source>
</evidence>
<evidence type="ECO:0000256" key="1">
    <source>
        <dbReference type="SAM" id="SignalP"/>
    </source>
</evidence>
<dbReference type="InterPro" id="IPR019861">
    <property type="entry name" value="PorP/SprF_Bacteroidetes"/>
</dbReference>
<proteinExistence type="predicted"/>
<gene>
    <name evidence="2" type="ORF">HXK21_05765</name>
</gene>
<dbReference type="Pfam" id="PF11751">
    <property type="entry name" value="PorP_SprF"/>
    <property type="match status" value="1"/>
</dbReference>
<dbReference type="Proteomes" id="UP000704068">
    <property type="component" value="Unassembled WGS sequence"/>
</dbReference>
<protein>
    <submittedName>
        <fullName evidence="2">PorP/SprF family type IX secretion system membrane protein</fullName>
    </submittedName>
</protein>
<keyword evidence="1" id="KW-0732">Signal</keyword>
<comment type="caution">
    <text evidence="2">The sequence shown here is derived from an EMBL/GenBank/DDBJ whole genome shotgun (WGS) entry which is preliminary data.</text>
</comment>
<dbReference type="RefSeq" id="WP_303764022.1">
    <property type="nucleotide sequence ID" value="NZ_JABZGR010000015.1"/>
</dbReference>
<feature type="chain" id="PRO_5037986474" evidence="1">
    <location>
        <begin position="26"/>
        <end position="316"/>
    </location>
</feature>
<sequence length="316" mass="35349">MRNLLRYIRLVAAVLLVGLPFQALAQQDPAFAHYWELEPQFNPATAGRSDQLSLNMAYQTHATGYTNSGGTMYAGADIAFMLGPTRHGVGAIFQNDQIGLFSHQRFSVQYAYYFPLFGGVMSLGGEADMLQETLDGSKADLGETNDPAFPRTKLTGSSFDASAGVYYHHKRWYAGFGFLHLTSPVVRLGETNQYHVKPQYNFTAGYNIKFRNPLVVIVPSVLLRYSNADFRADLTGRIVYQREKKRLYASASYAPQHSVTLFVGGTFHGVDLSYSYEANTSGLGLQAGQHELTVSYRFPLNLQKRKRNLHKSVRFL</sequence>
<reference evidence="2" key="1">
    <citation type="submission" date="2020-04" db="EMBL/GenBank/DDBJ databases">
        <title>Deep metagenomics examines the oral microbiome during advanced dental caries in children, revealing novel taxa and co-occurrences with host molecules.</title>
        <authorList>
            <person name="Baker J.L."/>
            <person name="Morton J.T."/>
            <person name="Dinis M."/>
            <person name="Alvarez R."/>
            <person name="Tran N.C."/>
            <person name="Knight R."/>
            <person name="Edlund A."/>
        </authorList>
    </citation>
    <scope>NUCLEOTIDE SEQUENCE</scope>
    <source>
        <strain evidence="2">JCVI_34_bin.1</strain>
    </source>
</reference>
<organism evidence="2 3">
    <name type="scientific">Alloprevotella tannerae</name>
    <dbReference type="NCBI Taxonomy" id="76122"/>
    <lineage>
        <taxon>Bacteria</taxon>
        <taxon>Pseudomonadati</taxon>
        <taxon>Bacteroidota</taxon>
        <taxon>Bacteroidia</taxon>
        <taxon>Bacteroidales</taxon>
        <taxon>Prevotellaceae</taxon>
        <taxon>Alloprevotella</taxon>
    </lineage>
</organism>